<evidence type="ECO:0000256" key="1">
    <source>
        <dbReference type="ARBA" id="ARBA00022737"/>
    </source>
</evidence>
<evidence type="ECO:0008006" key="7">
    <source>
        <dbReference type="Google" id="ProtNLM"/>
    </source>
</evidence>
<proteinExistence type="predicted"/>
<dbReference type="PANTHER" id="PTHR24123">
    <property type="entry name" value="ANKYRIN REPEAT-CONTAINING"/>
    <property type="match status" value="1"/>
</dbReference>
<keyword evidence="2 3" id="KW-0040">ANK repeat</keyword>
<evidence type="ECO:0000313" key="6">
    <source>
        <dbReference type="Proteomes" id="UP000663828"/>
    </source>
</evidence>
<protein>
    <recommendedName>
        <fullName evidence="7">Myotrophin</fullName>
    </recommendedName>
</protein>
<evidence type="ECO:0000313" key="4">
    <source>
        <dbReference type="EMBL" id="CAF0763454.1"/>
    </source>
</evidence>
<dbReference type="PROSITE" id="PS50297">
    <property type="entry name" value="ANK_REP_REGION"/>
    <property type="match status" value="1"/>
</dbReference>
<evidence type="ECO:0000256" key="2">
    <source>
        <dbReference type="ARBA" id="ARBA00023043"/>
    </source>
</evidence>
<organism evidence="5 6">
    <name type="scientific">Adineta ricciae</name>
    <name type="common">Rotifer</name>
    <dbReference type="NCBI Taxonomy" id="249248"/>
    <lineage>
        <taxon>Eukaryota</taxon>
        <taxon>Metazoa</taxon>
        <taxon>Spiralia</taxon>
        <taxon>Gnathifera</taxon>
        <taxon>Rotifera</taxon>
        <taxon>Eurotatoria</taxon>
        <taxon>Bdelloidea</taxon>
        <taxon>Adinetida</taxon>
        <taxon>Adinetidae</taxon>
        <taxon>Adineta</taxon>
    </lineage>
</organism>
<feature type="repeat" description="ANK" evidence="3">
    <location>
        <begin position="40"/>
        <end position="72"/>
    </location>
</feature>
<dbReference type="Pfam" id="PF12796">
    <property type="entry name" value="Ank_2"/>
    <property type="match status" value="1"/>
</dbReference>
<keyword evidence="6" id="KW-1185">Reference proteome</keyword>
<dbReference type="SUPFAM" id="SSF48403">
    <property type="entry name" value="Ankyrin repeat"/>
    <property type="match status" value="1"/>
</dbReference>
<dbReference type="EMBL" id="CAJNOJ010000007">
    <property type="protein sequence ID" value="CAF0763454.1"/>
    <property type="molecule type" value="Genomic_DNA"/>
</dbReference>
<dbReference type="InterPro" id="IPR036770">
    <property type="entry name" value="Ankyrin_rpt-contain_sf"/>
</dbReference>
<sequence>MGDSTVSTNESMIWCAKTGELQSLKTLLKEHPGKVNEQMNGRSLLHYAADAGNFDVLKELVNNGANVNSKDKFGLTPLLAAIYEDHTDCVKYLLEQVCARGLLFNPEFTLFNNTKTHLPSDYAH</sequence>
<name>A0A814HYV5_ADIRI</name>
<evidence type="ECO:0000313" key="5">
    <source>
        <dbReference type="EMBL" id="CAF1017234.1"/>
    </source>
</evidence>
<keyword evidence="1" id="KW-0677">Repeat</keyword>
<evidence type="ECO:0000256" key="3">
    <source>
        <dbReference type="PROSITE-ProRule" id="PRU00023"/>
    </source>
</evidence>
<dbReference type="Proteomes" id="UP000663852">
    <property type="component" value="Unassembled WGS sequence"/>
</dbReference>
<reference evidence="5" key="1">
    <citation type="submission" date="2021-02" db="EMBL/GenBank/DDBJ databases">
        <authorList>
            <person name="Nowell W R."/>
        </authorList>
    </citation>
    <scope>NUCLEOTIDE SEQUENCE</scope>
</reference>
<dbReference type="OrthoDB" id="426293at2759"/>
<dbReference type="PANTHER" id="PTHR24123:SF33">
    <property type="entry name" value="PROTEIN HOS4"/>
    <property type="match status" value="1"/>
</dbReference>
<gene>
    <name evidence="4" type="ORF">EDS130_LOCUS2931</name>
    <name evidence="5" type="ORF">XAT740_LOCUS14042</name>
</gene>
<dbReference type="EMBL" id="CAJNOR010000831">
    <property type="protein sequence ID" value="CAF1017234.1"/>
    <property type="molecule type" value="Genomic_DNA"/>
</dbReference>
<accession>A0A814HYV5</accession>
<dbReference type="Gene3D" id="1.25.40.20">
    <property type="entry name" value="Ankyrin repeat-containing domain"/>
    <property type="match status" value="1"/>
</dbReference>
<comment type="caution">
    <text evidence="5">The sequence shown here is derived from an EMBL/GenBank/DDBJ whole genome shotgun (WGS) entry which is preliminary data.</text>
</comment>
<dbReference type="AlphaFoldDB" id="A0A814HYV5"/>
<dbReference type="SMART" id="SM00248">
    <property type="entry name" value="ANK"/>
    <property type="match status" value="3"/>
</dbReference>
<dbReference type="InterPro" id="IPR002110">
    <property type="entry name" value="Ankyrin_rpt"/>
</dbReference>
<dbReference type="PROSITE" id="PS50088">
    <property type="entry name" value="ANK_REPEAT"/>
    <property type="match status" value="1"/>
</dbReference>
<dbReference type="InterPro" id="IPR051165">
    <property type="entry name" value="Multifunctional_ANK_Repeat"/>
</dbReference>
<dbReference type="Proteomes" id="UP000663828">
    <property type="component" value="Unassembled WGS sequence"/>
</dbReference>